<comment type="caution">
    <text evidence="1">The sequence shown here is derived from an EMBL/GenBank/DDBJ whole genome shotgun (WGS) entry which is preliminary data.</text>
</comment>
<protein>
    <recommendedName>
        <fullName evidence="2">DUF2190 domain-containing protein</fullName>
    </recommendedName>
</protein>
<organism evidence="1">
    <name type="scientific">marine sediment metagenome</name>
    <dbReference type="NCBI Taxonomy" id="412755"/>
    <lineage>
        <taxon>unclassified sequences</taxon>
        <taxon>metagenomes</taxon>
        <taxon>ecological metagenomes</taxon>
    </lineage>
</organism>
<proteinExistence type="predicted"/>
<name>X0VVT0_9ZZZZ</name>
<gene>
    <name evidence="1" type="ORF">S01H1_47553</name>
</gene>
<reference evidence="1" key="1">
    <citation type="journal article" date="2014" name="Front. Microbiol.">
        <title>High frequency of phylogenetically diverse reductive dehalogenase-homologous genes in deep subseafloor sedimentary metagenomes.</title>
        <authorList>
            <person name="Kawai M."/>
            <person name="Futagami T."/>
            <person name="Toyoda A."/>
            <person name="Takaki Y."/>
            <person name="Nishi S."/>
            <person name="Hori S."/>
            <person name="Arai W."/>
            <person name="Tsubouchi T."/>
            <person name="Morono Y."/>
            <person name="Uchiyama I."/>
            <person name="Ito T."/>
            <person name="Fujiyama A."/>
            <person name="Inagaki F."/>
            <person name="Takami H."/>
        </authorList>
    </citation>
    <scope>NUCLEOTIDE SEQUENCE</scope>
    <source>
        <strain evidence="1">Expedition CK06-06</strain>
    </source>
</reference>
<dbReference type="Pfam" id="PF09956">
    <property type="entry name" value="Phage_cement_2"/>
    <property type="match status" value="1"/>
</dbReference>
<accession>X0VVT0</accession>
<dbReference type="AlphaFoldDB" id="X0VVT0"/>
<dbReference type="EMBL" id="BARS01030488">
    <property type="protein sequence ID" value="GAG22405.1"/>
    <property type="molecule type" value="Genomic_DNA"/>
</dbReference>
<dbReference type="InterPro" id="IPR011231">
    <property type="entry name" value="Phage_VT1-Sakai_H0018"/>
</dbReference>
<evidence type="ECO:0000313" key="1">
    <source>
        <dbReference type="EMBL" id="GAG22405.1"/>
    </source>
</evidence>
<evidence type="ECO:0008006" key="2">
    <source>
        <dbReference type="Google" id="ProtNLM"/>
    </source>
</evidence>
<sequence>MAYEVPGFKLPGHVASADLSTSQFLGVVPHTTAGEVALAGAAAKIAGVLQNDPIIGEAAEVMVDGVTKGVSGAAITTGDELEMDAAAKFITLASGVSVGFALEAASGADDILSVLLK</sequence>